<organism evidence="1 2">
    <name type="scientific">Prunus yedoensis var. nudiflora</name>
    <dbReference type="NCBI Taxonomy" id="2094558"/>
    <lineage>
        <taxon>Eukaryota</taxon>
        <taxon>Viridiplantae</taxon>
        <taxon>Streptophyta</taxon>
        <taxon>Embryophyta</taxon>
        <taxon>Tracheophyta</taxon>
        <taxon>Spermatophyta</taxon>
        <taxon>Magnoliopsida</taxon>
        <taxon>eudicotyledons</taxon>
        <taxon>Gunneridae</taxon>
        <taxon>Pentapetalae</taxon>
        <taxon>rosids</taxon>
        <taxon>fabids</taxon>
        <taxon>Rosales</taxon>
        <taxon>Rosaceae</taxon>
        <taxon>Amygdaloideae</taxon>
        <taxon>Amygdaleae</taxon>
        <taxon>Prunus</taxon>
    </lineage>
</organism>
<accession>A0A314XXR1</accession>
<reference evidence="1 2" key="1">
    <citation type="submission" date="2018-02" db="EMBL/GenBank/DDBJ databases">
        <title>Draft genome of wild Prunus yedoensis var. nudiflora.</title>
        <authorList>
            <person name="Baek S."/>
            <person name="Kim J.-H."/>
            <person name="Choi K."/>
            <person name="Kim G.-B."/>
            <person name="Cho A."/>
            <person name="Jang H."/>
            <person name="Shin C.-H."/>
            <person name="Yu H.-J."/>
            <person name="Mun J.-H."/>
        </authorList>
    </citation>
    <scope>NUCLEOTIDE SEQUENCE [LARGE SCALE GENOMIC DNA]</scope>
    <source>
        <strain evidence="2">cv. Jeju island</strain>
        <tissue evidence="1">Leaf</tissue>
    </source>
</reference>
<sequence>MGRGRMDSRGWTLCILFEVIDNWGIKCAGQSARLMHKHVSQAIIAQTYARCRFVSSDETTASGLSTCHRAFYLCEPFALPRQSKRRPPGF</sequence>
<name>A0A314XXR1_PRUYE</name>
<evidence type="ECO:0000313" key="1">
    <source>
        <dbReference type="EMBL" id="PQP99321.1"/>
    </source>
</evidence>
<dbReference type="EMBL" id="PJQY01001834">
    <property type="protein sequence ID" value="PQP99321.1"/>
    <property type="molecule type" value="Genomic_DNA"/>
</dbReference>
<evidence type="ECO:0000313" key="2">
    <source>
        <dbReference type="Proteomes" id="UP000250321"/>
    </source>
</evidence>
<protein>
    <submittedName>
        <fullName evidence="1">Uncharacterized protein</fullName>
    </submittedName>
</protein>
<gene>
    <name evidence="1" type="ORF">Pyn_18496</name>
</gene>
<comment type="caution">
    <text evidence="1">The sequence shown here is derived from an EMBL/GenBank/DDBJ whole genome shotgun (WGS) entry which is preliminary data.</text>
</comment>
<dbReference type="AlphaFoldDB" id="A0A314XXR1"/>
<keyword evidence="2" id="KW-1185">Reference proteome</keyword>
<proteinExistence type="predicted"/>
<dbReference type="Proteomes" id="UP000250321">
    <property type="component" value="Unassembled WGS sequence"/>
</dbReference>